<protein>
    <submittedName>
        <fullName evidence="2">Uncharacterized protein</fullName>
    </submittedName>
</protein>
<dbReference type="Proteomes" id="UP000053257">
    <property type="component" value="Unassembled WGS sequence"/>
</dbReference>
<keyword evidence="3" id="KW-1185">Reference proteome</keyword>
<proteinExistence type="predicted"/>
<dbReference type="HOGENOM" id="CLU_143024_0_0_1"/>
<evidence type="ECO:0000313" key="2">
    <source>
        <dbReference type="EMBL" id="KIP12720.1"/>
    </source>
</evidence>
<feature type="signal peptide" evidence="1">
    <location>
        <begin position="1"/>
        <end position="26"/>
    </location>
</feature>
<reference evidence="2 3" key="1">
    <citation type="journal article" date="2014" name="PLoS Genet.">
        <title>Analysis of the Phlebiopsis gigantea genome, transcriptome and secretome provides insight into its pioneer colonization strategies of wood.</title>
        <authorList>
            <person name="Hori C."/>
            <person name="Ishida T."/>
            <person name="Igarashi K."/>
            <person name="Samejima M."/>
            <person name="Suzuki H."/>
            <person name="Master E."/>
            <person name="Ferreira P."/>
            <person name="Ruiz-Duenas F.J."/>
            <person name="Held B."/>
            <person name="Canessa P."/>
            <person name="Larrondo L.F."/>
            <person name="Schmoll M."/>
            <person name="Druzhinina I.S."/>
            <person name="Kubicek C.P."/>
            <person name="Gaskell J.A."/>
            <person name="Kersten P."/>
            <person name="St John F."/>
            <person name="Glasner J."/>
            <person name="Sabat G."/>
            <person name="Splinter BonDurant S."/>
            <person name="Syed K."/>
            <person name="Yadav J."/>
            <person name="Mgbeahuruike A.C."/>
            <person name="Kovalchuk A."/>
            <person name="Asiegbu F.O."/>
            <person name="Lackner G."/>
            <person name="Hoffmeister D."/>
            <person name="Rencoret J."/>
            <person name="Gutierrez A."/>
            <person name="Sun H."/>
            <person name="Lindquist E."/>
            <person name="Barry K."/>
            <person name="Riley R."/>
            <person name="Grigoriev I.V."/>
            <person name="Henrissat B."/>
            <person name="Kues U."/>
            <person name="Berka R.M."/>
            <person name="Martinez A.T."/>
            <person name="Covert S.F."/>
            <person name="Blanchette R.A."/>
            <person name="Cullen D."/>
        </authorList>
    </citation>
    <scope>NUCLEOTIDE SEQUENCE [LARGE SCALE GENOMIC DNA]</scope>
    <source>
        <strain evidence="2 3">11061_1 CR5-6</strain>
    </source>
</reference>
<feature type="chain" id="PRO_5002169645" evidence="1">
    <location>
        <begin position="27"/>
        <end position="166"/>
    </location>
</feature>
<evidence type="ECO:0000256" key="1">
    <source>
        <dbReference type="SAM" id="SignalP"/>
    </source>
</evidence>
<accession>A0A0C3SFV0</accession>
<keyword evidence="1" id="KW-0732">Signal</keyword>
<sequence>MQFTTKFTSISFGFLAALTFALTANGAAVDHLIARDASNGNQPATYIVSETQFKRWLATTDADLTFHGNPIVDNPLASRDMQKRDTMVTYCTKRVDSVCGGSCNVYNGGPTCIDASGTSCIAATTNVAFCDKGGCGGSCNQLSTCGTELAGGFCDTPGTKSIVVGA</sequence>
<organism evidence="2 3">
    <name type="scientific">Phlebiopsis gigantea (strain 11061_1 CR5-6)</name>
    <name type="common">White-rot fungus</name>
    <name type="synonym">Peniophora gigantea</name>
    <dbReference type="NCBI Taxonomy" id="745531"/>
    <lineage>
        <taxon>Eukaryota</taxon>
        <taxon>Fungi</taxon>
        <taxon>Dikarya</taxon>
        <taxon>Basidiomycota</taxon>
        <taxon>Agaricomycotina</taxon>
        <taxon>Agaricomycetes</taxon>
        <taxon>Polyporales</taxon>
        <taxon>Phanerochaetaceae</taxon>
        <taxon>Phlebiopsis</taxon>
    </lineage>
</organism>
<evidence type="ECO:0000313" key="3">
    <source>
        <dbReference type="Proteomes" id="UP000053257"/>
    </source>
</evidence>
<gene>
    <name evidence="2" type="ORF">PHLGIDRAFT_123809</name>
</gene>
<dbReference type="EMBL" id="KN840438">
    <property type="protein sequence ID" value="KIP12720.1"/>
    <property type="molecule type" value="Genomic_DNA"/>
</dbReference>
<name>A0A0C3SFV0_PHLG1</name>
<dbReference type="OrthoDB" id="2985022at2759"/>
<dbReference type="AlphaFoldDB" id="A0A0C3SFV0"/>